<evidence type="ECO:0000256" key="4">
    <source>
        <dbReference type="ARBA" id="ARBA00023002"/>
    </source>
</evidence>
<evidence type="ECO:0000313" key="7">
    <source>
        <dbReference type="Proteomes" id="UP001146351"/>
    </source>
</evidence>
<dbReference type="GO" id="GO:0046872">
    <property type="term" value="F:metal ion binding"/>
    <property type="evidence" value="ECO:0007669"/>
    <property type="project" value="UniProtKB-KW"/>
</dbReference>
<keyword evidence="2" id="KW-0479">Metal-binding</keyword>
<organism evidence="6 7">
    <name type="scientific">Penicillium capsulatum</name>
    <dbReference type="NCBI Taxonomy" id="69766"/>
    <lineage>
        <taxon>Eukaryota</taxon>
        <taxon>Fungi</taxon>
        <taxon>Dikarya</taxon>
        <taxon>Ascomycota</taxon>
        <taxon>Pezizomycotina</taxon>
        <taxon>Eurotiomycetes</taxon>
        <taxon>Eurotiomycetidae</taxon>
        <taxon>Eurotiales</taxon>
        <taxon>Aspergillaceae</taxon>
        <taxon>Penicillium</taxon>
    </lineage>
</organism>
<dbReference type="Gene3D" id="3.90.180.10">
    <property type="entry name" value="Medium-chain alcohol dehydrogenases, catalytic domain"/>
    <property type="match status" value="2"/>
</dbReference>
<protein>
    <submittedName>
        <fullName evidence="6">Zinc binding dehydrogenase</fullName>
    </submittedName>
</protein>
<evidence type="ECO:0000256" key="2">
    <source>
        <dbReference type="ARBA" id="ARBA00022723"/>
    </source>
</evidence>
<dbReference type="Gene3D" id="3.40.50.720">
    <property type="entry name" value="NAD(P)-binding Rossmann-like Domain"/>
    <property type="match status" value="1"/>
</dbReference>
<dbReference type="PANTHER" id="PTHR42940">
    <property type="entry name" value="ALCOHOL DEHYDROGENASE 1-RELATED"/>
    <property type="match status" value="1"/>
</dbReference>
<comment type="cofactor">
    <cofactor evidence="1">
        <name>Zn(2+)</name>
        <dbReference type="ChEBI" id="CHEBI:29105"/>
    </cofactor>
</comment>
<evidence type="ECO:0000259" key="5">
    <source>
        <dbReference type="Pfam" id="PF08240"/>
    </source>
</evidence>
<reference evidence="6" key="1">
    <citation type="submission" date="2022-11" db="EMBL/GenBank/DDBJ databases">
        <authorList>
            <person name="Petersen C."/>
        </authorList>
    </citation>
    <scope>NUCLEOTIDE SEQUENCE</scope>
    <source>
        <strain evidence="6">IBT 21917</strain>
    </source>
</reference>
<keyword evidence="7" id="KW-1185">Reference proteome</keyword>
<proteinExistence type="predicted"/>
<evidence type="ECO:0000256" key="3">
    <source>
        <dbReference type="ARBA" id="ARBA00022833"/>
    </source>
</evidence>
<dbReference type="Pfam" id="PF08240">
    <property type="entry name" value="ADH_N"/>
    <property type="match status" value="1"/>
</dbReference>
<name>A0A9W9LUN2_9EURO</name>
<reference evidence="6" key="2">
    <citation type="journal article" date="2023" name="IMA Fungus">
        <title>Comparative genomic study of the Penicillium genus elucidates a diverse pangenome and 15 lateral gene transfer events.</title>
        <authorList>
            <person name="Petersen C."/>
            <person name="Sorensen T."/>
            <person name="Nielsen M.R."/>
            <person name="Sondergaard T.E."/>
            <person name="Sorensen J.L."/>
            <person name="Fitzpatrick D.A."/>
            <person name="Frisvad J.C."/>
            <person name="Nielsen K.L."/>
        </authorList>
    </citation>
    <scope>NUCLEOTIDE SEQUENCE</scope>
    <source>
        <strain evidence="6">IBT 21917</strain>
    </source>
</reference>
<evidence type="ECO:0000313" key="6">
    <source>
        <dbReference type="EMBL" id="KAJ5178733.1"/>
    </source>
</evidence>
<evidence type="ECO:0000256" key="1">
    <source>
        <dbReference type="ARBA" id="ARBA00001947"/>
    </source>
</evidence>
<dbReference type="AlphaFoldDB" id="A0A9W9LUN2"/>
<comment type="caution">
    <text evidence="6">The sequence shown here is derived from an EMBL/GenBank/DDBJ whole genome shotgun (WGS) entry which is preliminary data.</text>
</comment>
<dbReference type="InterPro" id="IPR013154">
    <property type="entry name" value="ADH-like_N"/>
</dbReference>
<sequence length="248" mass="26943">MTSNTMKAVQVQRYNELYRVSEVTIPQPQPHQVLVRIKAAAFCHTDLTALNGEFNTALPFIGSHESGDRVGCINFDSACGKCPDCQANRPVYCDAPRMKGITTDGAWAEYMVACLQWILIRGQGYTVATIDIKQAALDAVASYRHSPDALVLATDPVGTSLFKIDAVVSSQYRGVDATVLATDHPAAFDLAAALTRKHGRMAQALVGLLHENQLHVEVKEWTLDQAETMKSEYLTGAGTGKSVVVVFD</sequence>
<accession>A0A9W9LUN2</accession>
<dbReference type="GO" id="GO:0016491">
    <property type="term" value="F:oxidoreductase activity"/>
    <property type="evidence" value="ECO:0007669"/>
    <property type="project" value="UniProtKB-KW"/>
</dbReference>
<gene>
    <name evidence="6" type="ORF">N7492_001943</name>
</gene>
<dbReference type="InterPro" id="IPR011032">
    <property type="entry name" value="GroES-like_sf"/>
</dbReference>
<dbReference type="OrthoDB" id="256333at2759"/>
<keyword evidence="4" id="KW-0560">Oxidoreductase</keyword>
<dbReference type="PANTHER" id="PTHR42940:SF8">
    <property type="entry name" value="VACUOLAR PROTEIN SORTING-ASSOCIATED PROTEIN 11"/>
    <property type="match status" value="1"/>
</dbReference>
<dbReference type="EMBL" id="JAPQKO010000002">
    <property type="protein sequence ID" value="KAJ5178733.1"/>
    <property type="molecule type" value="Genomic_DNA"/>
</dbReference>
<feature type="domain" description="Alcohol dehydrogenase-like N-terminal" evidence="5">
    <location>
        <begin position="65"/>
        <end position="113"/>
    </location>
</feature>
<dbReference type="SUPFAM" id="SSF50129">
    <property type="entry name" value="GroES-like"/>
    <property type="match status" value="1"/>
</dbReference>
<dbReference type="Proteomes" id="UP001146351">
    <property type="component" value="Unassembled WGS sequence"/>
</dbReference>
<keyword evidence="3" id="KW-0862">Zinc</keyword>